<evidence type="ECO:0000256" key="1">
    <source>
        <dbReference type="ARBA" id="ARBA00004308"/>
    </source>
</evidence>
<reference evidence="8 9" key="1">
    <citation type="journal article" date="2007" name="Proc. Natl. Acad. Sci. U.S.A.">
        <title>The tiny eukaryote Ostreococcus provides genomic insights into the paradox of plankton speciation.</title>
        <authorList>
            <person name="Palenik B."/>
            <person name="Grimwood J."/>
            <person name="Aerts A."/>
            <person name="Rouze P."/>
            <person name="Salamov A."/>
            <person name="Putnam N."/>
            <person name="Dupont C."/>
            <person name="Jorgensen R."/>
            <person name="Derelle E."/>
            <person name="Rombauts S."/>
            <person name="Zhou K."/>
            <person name="Otillar R."/>
            <person name="Merchant S.S."/>
            <person name="Podell S."/>
            <person name="Gaasterland T."/>
            <person name="Napoli C."/>
            <person name="Gendler K."/>
            <person name="Manuell A."/>
            <person name="Tai V."/>
            <person name="Vallon O."/>
            <person name="Piganeau G."/>
            <person name="Jancek S."/>
            <person name="Heijde M."/>
            <person name="Jabbari K."/>
            <person name="Bowler C."/>
            <person name="Lohr M."/>
            <person name="Robbens S."/>
            <person name="Werner G."/>
            <person name="Dubchak I."/>
            <person name="Pazour G.J."/>
            <person name="Ren Q."/>
            <person name="Paulsen I."/>
            <person name="Delwiche C."/>
            <person name="Schmutz J."/>
            <person name="Rokhsar D."/>
            <person name="Van de Peer Y."/>
            <person name="Moreau H."/>
            <person name="Grigoriev I.V."/>
        </authorList>
    </citation>
    <scope>NUCLEOTIDE SEQUENCE [LARGE SCALE GENOMIC DNA]</scope>
    <source>
        <strain evidence="8 9">CCE9901</strain>
    </source>
</reference>
<feature type="compositionally biased region" description="Basic and acidic residues" evidence="5">
    <location>
        <begin position="404"/>
        <end position="424"/>
    </location>
</feature>
<evidence type="ECO:0000313" key="9">
    <source>
        <dbReference type="Proteomes" id="UP000001568"/>
    </source>
</evidence>
<dbReference type="HOGENOM" id="CLU_412460_0_0_1"/>
<feature type="compositionally biased region" description="Basic and acidic residues" evidence="5">
    <location>
        <begin position="16"/>
        <end position="26"/>
    </location>
</feature>
<organism evidence="8 9">
    <name type="scientific">Ostreococcus lucimarinus (strain CCE9901)</name>
    <dbReference type="NCBI Taxonomy" id="436017"/>
    <lineage>
        <taxon>Eukaryota</taxon>
        <taxon>Viridiplantae</taxon>
        <taxon>Chlorophyta</taxon>
        <taxon>Mamiellophyceae</taxon>
        <taxon>Mamiellales</taxon>
        <taxon>Bathycoccaceae</taxon>
        <taxon>Ostreococcus</taxon>
    </lineage>
</organism>
<dbReference type="InterPro" id="IPR012919">
    <property type="entry name" value="SUN_dom"/>
</dbReference>
<dbReference type="OMA" id="LMIGRAD"/>
<dbReference type="STRING" id="436017.A4RZI8"/>
<feature type="region of interest" description="Disordered" evidence="5">
    <location>
        <begin position="1"/>
        <end position="171"/>
    </location>
</feature>
<feature type="compositionally biased region" description="Acidic residues" evidence="5">
    <location>
        <begin position="361"/>
        <end position="375"/>
    </location>
</feature>
<evidence type="ECO:0000313" key="8">
    <source>
        <dbReference type="EMBL" id="ABO96635.1"/>
    </source>
</evidence>
<feature type="domain" description="SUN" evidence="7">
    <location>
        <begin position="172"/>
        <end position="339"/>
    </location>
</feature>
<feature type="compositionally biased region" description="Polar residues" evidence="5">
    <location>
        <begin position="425"/>
        <end position="443"/>
    </location>
</feature>
<proteinExistence type="predicted"/>
<dbReference type="KEGG" id="olu:OSTLU_32403"/>
<dbReference type="Gramene" id="ABO96635">
    <property type="protein sequence ID" value="ABO96635"/>
    <property type="gene ID" value="OSTLU_32403"/>
</dbReference>
<keyword evidence="3 6" id="KW-1133">Transmembrane helix</keyword>
<dbReference type="InterPro" id="IPR045120">
    <property type="entry name" value="Suco/Slp1-like"/>
</dbReference>
<gene>
    <name evidence="8" type="ORF">OSTLU_32403</name>
</gene>
<feature type="transmembrane region" description="Helical" evidence="6">
    <location>
        <begin position="639"/>
        <end position="662"/>
    </location>
</feature>
<evidence type="ECO:0000256" key="6">
    <source>
        <dbReference type="SAM" id="Phobius"/>
    </source>
</evidence>
<dbReference type="PROSITE" id="PS51469">
    <property type="entry name" value="SUN"/>
    <property type="match status" value="1"/>
</dbReference>
<dbReference type="RefSeq" id="XP_001418342.1">
    <property type="nucleotide sequence ID" value="XM_001418305.1"/>
</dbReference>
<feature type="compositionally biased region" description="Low complexity" evidence="5">
    <location>
        <begin position="467"/>
        <end position="476"/>
    </location>
</feature>
<evidence type="ECO:0000256" key="5">
    <source>
        <dbReference type="SAM" id="MobiDB-lite"/>
    </source>
</evidence>
<keyword evidence="2 6" id="KW-0812">Transmembrane</keyword>
<dbReference type="Proteomes" id="UP000001568">
    <property type="component" value="Chromosome 6"/>
</dbReference>
<protein>
    <recommendedName>
        <fullName evidence="7">SUN domain-containing protein</fullName>
    </recommendedName>
</protein>
<feature type="region of interest" description="Disordered" evidence="5">
    <location>
        <begin position="357"/>
        <end position="476"/>
    </location>
</feature>
<dbReference type="GeneID" id="5002200"/>
<dbReference type="AlphaFoldDB" id="A4RZI8"/>
<dbReference type="SUPFAM" id="SSF49785">
    <property type="entry name" value="Galactose-binding domain-like"/>
    <property type="match status" value="1"/>
</dbReference>
<accession>A4RZI8</accession>
<name>A4RZI8_OSTLU</name>
<dbReference type="GO" id="GO:0016020">
    <property type="term" value="C:membrane"/>
    <property type="evidence" value="ECO:0007669"/>
    <property type="project" value="InterPro"/>
</dbReference>
<dbReference type="eggNOG" id="KOG1396">
    <property type="taxonomic scope" value="Eukaryota"/>
</dbReference>
<comment type="subcellular location">
    <subcellularLocation>
        <location evidence="1">Endomembrane system</location>
    </subcellularLocation>
</comment>
<evidence type="ECO:0000256" key="4">
    <source>
        <dbReference type="ARBA" id="ARBA00023136"/>
    </source>
</evidence>
<sequence>MCRCFPTWSRGVGAAEEARRGESDVKKTKKEPRAPLLSLKEYKENMEEKMAQKQREKEAKQREKEEKERKRKKEEDEALRRLVEVNVTHGAVSENEDAETKGETLEPNSTETTTVDEEPAPSEVSIEVEGGQQQAETMDGASTAETGELARDAVSETSQAAPAPVEPPVMEEEDTDGEATFAELVIKPERLTEADAEMYNYAASFNGAKVVASDKDSKHASAALKEDKDVYYISPCASEKFVTVELSEEVTVTSLVLGNFEFHSSRVKDFEVWGTDGHHAIEEGWKRLMIGRADNTQNYQKFAVPSPAWVRYVQIRMTGHHDQQHFCTLSLLRIHGKDAKETLKEEMERLQAEVQEVESLLSDEDEDEDEDEDVDVRESSAEVVLDVEEQNREETNASAVVGEENERASTGDDRDVSTSSETDHSANVNTSIAEGAPSETTSNSDEDDNAAQERATKIDASTTSRPNATAAGATAVNATNSNATGVATAKPKMATSTNELAKGGGDANVFRLLAQKIKDLELNQSLLSRYVESLNVRYGETLEDFGKEIDEIEESVSNSTGKLDEASRQARASSKACDDAVARVNDSSEKLVAAAVSELDAYRTTVAKRDTVLALALALTAGALVASRRSSGAIERVLSALSSFALLVIVVANIVLIAQNFLLKSM</sequence>
<dbReference type="GO" id="GO:0034975">
    <property type="term" value="P:protein folding in endoplasmic reticulum"/>
    <property type="evidence" value="ECO:0007669"/>
    <property type="project" value="TreeGrafter"/>
</dbReference>
<evidence type="ECO:0000256" key="3">
    <source>
        <dbReference type="ARBA" id="ARBA00022989"/>
    </source>
</evidence>
<dbReference type="PANTHER" id="PTHR12953">
    <property type="entry name" value="MEMBRANE PROTEIN CH1 RELATED"/>
    <property type="match status" value="1"/>
</dbReference>
<feature type="compositionally biased region" description="Basic and acidic residues" evidence="5">
    <location>
        <begin position="40"/>
        <end position="83"/>
    </location>
</feature>
<dbReference type="OrthoDB" id="266334at2759"/>
<dbReference type="Pfam" id="PF07738">
    <property type="entry name" value="Sad1_UNC"/>
    <property type="match status" value="1"/>
</dbReference>
<keyword evidence="4 6" id="KW-0472">Membrane</keyword>
<keyword evidence="9" id="KW-1185">Reference proteome</keyword>
<evidence type="ECO:0000256" key="2">
    <source>
        <dbReference type="ARBA" id="ARBA00022692"/>
    </source>
</evidence>
<dbReference type="GO" id="GO:0005737">
    <property type="term" value="C:cytoplasm"/>
    <property type="evidence" value="ECO:0007669"/>
    <property type="project" value="TreeGrafter"/>
</dbReference>
<dbReference type="EMBL" id="CP000586">
    <property type="protein sequence ID" value="ABO96635.1"/>
    <property type="molecule type" value="Genomic_DNA"/>
</dbReference>
<dbReference type="Gene3D" id="2.60.120.260">
    <property type="entry name" value="Galactose-binding domain-like"/>
    <property type="match status" value="1"/>
</dbReference>
<evidence type="ECO:0000259" key="7">
    <source>
        <dbReference type="PROSITE" id="PS51469"/>
    </source>
</evidence>
<dbReference type="InterPro" id="IPR008979">
    <property type="entry name" value="Galactose-bd-like_sf"/>
</dbReference>
<dbReference type="GO" id="GO:0012505">
    <property type="term" value="C:endomembrane system"/>
    <property type="evidence" value="ECO:0007669"/>
    <property type="project" value="UniProtKB-SubCell"/>
</dbReference>
<dbReference type="PANTHER" id="PTHR12953:SF0">
    <property type="entry name" value="SUN DOMAIN-CONTAINING OSSIFICATION FACTOR"/>
    <property type="match status" value="1"/>
</dbReference>